<dbReference type="RefSeq" id="WP_225699757.1">
    <property type="nucleotide sequence ID" value="NZ_JAIXNE010000007.1"/>
</dbReference>
<dbReference type="AlphaFoldDB" id="A0A9X1HV93"/>
<comment type="caution">
    <text evidence="2">The sequence shown here is derived from an EMBL/GenBank/DDBJ whole genome shotgun (WGS) entry which is preliminary data.</text>
</comment>
<evidence type="ECO:0000313" key="3">
    <source>
        <dbReference type="Proteomes" id="UP001139409"/>
    </source>
</evidence>
<dbReference type="EMBL" id="JAIXNE010000007">
    <property type="protein sequence ID" value="MCA6078898.1"/>
    <property type="molecule type" value="Genomic_DNA"/>
</dbReference>
<name>A0A9X1HV93_9BACT</name>
<evidence type="ECO:0000313" key="2">
    <source>
        <dbReference type="EMBL" id="MCA6078898.1"/>
    </source>
</evidence>
<accession>A0A9X1HV93</accession>
<dbReference type="Proteomes" id="UP001139409">
    <property type="component" value="Unassembled WGS sequence"/>
</dbReference>
<keyword evidence="1" id="KW-0732">Signal</keyword>
<feature type="signal peptide" evidence="1">
    <location>
        <begin position="1"/>
        <end position="21"/>
    </location>
</feature>
<gene>
    <name evidence="2" type="ORF">LDX50_28750</name>
</gene>
<evidence type="ECO:0000256" key="1">
    <source>
        <dbReference type="SAM" id="SignalP"/>
    </source>
</evidence>
<protein>
    <recommendedName>
        <fullName evidence="4">DUF4168 domain-containing protein</fullName>
    </recommendedName>
</protein>
<feature type="chain" id="PRO_5040924321" description="DUF4168 domain-containing protein" evidence="1">
    <location>
        <begin position="22"/>
        <end position="156"/>
    </location>
</feature>
<keyword evidence="3" id="KW-1185">Reference proteome</keyword>
<evidence type="ECO:0008006" key="4">
    <source>
        <dbReference type="Google" id="ProtNLM"/>
    </source>
</evidence>
<organism evidence="2 3">
    <name type="scientific">Fulvivirga sedimenti</name>
    <dbReference type="NCBI Taxonomy" id="2879465"/>
    <lineage>
        <taxon>Bacteria</taxon>
        <taxon>Pseudomonadati</taxon>
        <taxon>Bacteroidota</taxon>
        <taxon>Cytophagia</taxon>
        <taxon>Cytophagales</taxon>
        <taxon>Fulvivirgaceae</taxon>
        <taxon>Fulvivirga</taxon>
    </lineage>
</organism>
<proteinExistence type="predicted"/>
<sequence length="156" mass="17113">MKKVSLMVAVMSVLLAGVVNAQEISNENLRRYAIMMETVDAMKQEISDLTNEMIKNQEGMDGKRYLELAKAGGDEAKLEAAGAKDYEKKFMELVTNMQDERKQAISDVVSIMATKMLPDGGKVYKEIKSAVDSDPEVKARYEAIQKAINSAADAGA</sequence>
<reference evidence="2" key="1">
    <citation type="submission" date="2021-09" db="EMBL/GenBank/DDBJ databases">
        <title>Fulvivirga sp. isolated from coastal sediment.</title>
        <authorList>
            <person name="Yu H."/>
        </authorList>
    </citation>
    <scope>NUCLEOTIDE SEQUENCE</scope>
    <source>
        <strain evidence="2">1062</strain>
    </source>
</reference>